<dbReference type="GO" id="GO:0008270">
    <property type="term" value="F:zinc ion binding"/>
    <property type="evidence" value="ECO:0007669"/>
    <property type="project" value="InterPro"/>
</dbReference>
<dbReference type="InterPro" id="IPR012319">
    <property type="entry name" value="FPG_cat"/>
</dbReference>
<dbReference type="EMBL" id="KQ087203">
    <property type="protein sequence ID" value="KLT42586.1"/>
    <property type="molecule type" value="Genomic_DNA"/>
</dbReference>
<protein>
    <recommendedName>
        <fullName evidence="11">Formamidopyrimidine-DNA glycosylase catalytic domain-containing protein</fullName>
    </recommendedName>
</protein>
<dbReference type="Gene3D" id="1.10.8.50">
    <property type="match status" value="1"/>
</dbReference>
<evidence type="ECO:0000313" key="12">
    <source>
        <dbReference type="EMBL" id="KLT42586.1"/>
    </source>
</evidence>
<evidence type="ECO:0000256" key="8">
    <source>
        <dbReference type="ARBA" id="ARBA00023268"/>
    </source>
</evidence>
<dbReference type="GO" id="GO:0008534">
    <property type="term" value="F:oxidized purine nucleobase lesion DNA N-glycosylase activity"/>
    <property type="evidence" value="ECO:0007669"/>
    <property type="project" value="UniProtKB-EC"/>
</dbReference>
<dbReference type="PROSITE" id="PS51068">
    <property type="entry name" value="FPG_CAT"/>
    <property type="match status" value="1"/>
</dbReference>
<dbReference type="InterPro" id="IPR015886">
    <property type="entry name" value="H2TH_FPG"/>
</dbReference>
<dbReference type="GO" id="GO:0005634">
    <property type="term" value="C:nucleus"/>
    <property type="evidence" value="ECO:0007669"/>
    <property type="project" value="TreeGrafter"/>
</dbReference>
<dbReference type="SMART" id="SM01232">
    <property type="entry name" value="H2TH"/>
    <property type="match status" value="1"/>
</dbReference>
<evidence type="ECO:0000256" key="4">
    <source>
        <dbReference type="ARBA" id="ARBA00022801"/>
    </source>
</evidence>
<feature type="domain" description="Formamidopyrimidine-DNA glycosylase catalytic" evidence="11">
    <location>
        <begin position="16"/>
        <end position="143"/>
    </location>
</feature>
<evidence type="ECO:0000256" key="7">
    <source>
        <dbReference type="ARBA" id="ARBA00023239"/>
    </source>
</evidence>
<keyword evidence="6" id="KW-0234">DNA repair</keyword>
<comment type="similarity">
    <text evidence="2">Belongs to the FPG family.</text>
</comment>
<gene>
    <name evidence="12" type="ORF">CC85DRAFT_285319</name>
</gene>
<proteinExistence type="inferred from homology"/>
<dbReference type="OrthoDB" id="444592at2759"/>
<dbReference type="STRING" id="879819.A0A0J0XN81"/>
<evidence type="ECO:0000256" key="9">
    <source>
        <dbReference type="ARBA" id="ARBA00023295"/>
    </source>
</evidence>
<evidence type="ECO:0000256" key="3">
    <source>
        <dbReference type="ARBA" id="ARBA00022763"/>
    </source>
</evidence>
<evidence type="ECO:0000259" key="11">
    <source>
        <dbReference type="PROSITE" id="PS51068"/>
    </source>
</evidence>
<dbReference type="Proteomes" id="UP000053611">
    <property type="component" value="Unassembled WGS sequence"/>
</dbReference>
<keyword evidence="3" id="KW-0227">DNA damage</keyword>
<dbReference type="InterPro" id="IPR010979">
    <property type="entry name" value="Ribosomal_uS13-like_H2TH"/>
</dbReference>
<dbReference type="SUPFAM" id="SSF46946">
    <property type="entry name" value="S13-like H2TH domain"/>
    <property type="match status" value="1"/>
</dbReference>
<dbReference type="GeneID" id="28983670"/>
<dbReference type="CDD" id="cd08972">
    <property type="entry name" value="PF_Nei_N"/>
    <property type="match status" value="1"/>
</dbReference>
<dbReference type="Pfam" id="PF06831">
    <property type="entry name" value="H2TH"/>
    <property type="match status" value="1"/>
</dbReference>
<evidence type="ECO:0000256" key="6">
    <source>
        <dbReference type="ARBA" id="ARBA00023204"/>
    </source>
</evidence>
<keyword evidence="4" id="KW-0378">Hydrolase</keyword>
<dbReference type="PANTHER" id="PTHR22993">
    <property type="entry name" value="FORMAMIDOPYRIMIDINE-DNA GLYCOSYLASE"/>
    <property type="match status" value="1"/>
</dbReference>
<dbReference type="RefSeq" id="XP_018279077.1">
    <property type="nucleotide sequence ID" value="XM_018423067.1"/>
</dbReference>
<dbReference type="PANTHER" id="PTHR22993:SF9">
    <property type="entry name" value="FORMAMIDOPYRIMIDINE-DNA GLYCOSYLASE"/>
    <property type="match status" value="1"/>
</dbReference>
<dbReference type="InterPro" id="IPR035937">
    <property type="entry name" value="FPG_N"/>
</dbReference>
<dbReference type="Gene3D" id="3.20.190.10">
    <property type="entry name" value="MutM-like, N-terminal"/>
    <property type="match status" value="1"/>
</dbReference>
<evidence type="ECO:0000256" key="2">
    <source>
        <dbReference type="ARBA" id="ARBA00009409"/>
    </source>
</evidence>
<dbReference type="GO" id="GO:0016829">
    <property type="term" value="F:lyase activity"/>
    <property type="evidence" value="ECO:0007669"/>
    <property type="project" value="UniProtKB-KW"/>
</dbReference>
<evidence type="ECO:0000256" key="10">
    <source>
        <dbReference type="SAM" id="MobiDB-lite"/>
    </source>
</evidence>
<dbReference type="SUPFAM" id="SSF81624">
    <property type="entry name" value="N-terminal domain of MutM-like DNA repair proteins"/>
    <property type="match status" value="1"/>
</dbReference>
<sequence>MLSATSSYHAPQSASVNRAEVERARKLIAETCTGCVITEVDTVEDKIVYDGTDHLEFAKELLGRTVTGCERKGKQFWITLGGEGRYPVMHFGMTGMIQLRGGEPTWYRRKYNLGETVDAWPPKLTPADGDVRELAFIDPRRLGRLRLVPDPVLSHPPLRELGFDPVLNHPTLEEFQVLIGTKKGTVKGLIMDQAFSAGVGNWIADEVLYQARIHPMCPVPALTEVEVTELHRLLREVPLRAVEVNADSSLFPGDWLFRWRWGKGKKKSKSKKKAGEQSTLDAFVRENESQENGLGQDIKPKALEFLALVRDCIYEYTKLKLSRMARAPPSPSLLSVGVHPRSSPSFRRCLKGS</sequence>
<reference evidence="12 13" key="1">
    <citation type="submission" date="2015-03" db="EMBL/GenBank/DDBJ databases">
        <title>Genomics and transcriptomics of the oil-accumulating basidiomycete yeast T. oleaginosus allow insights into substrate utilization and the diverse evolutionary trajectories of mating systems in fungi.</title>
        <authorList>
            <consortium name="DOE Joint Genome Institute"/>
            <person name="Kourist R."/>
            <person name="Kracht O."/>
            <person name="Bracharz F."/>
            <person name="Lipzen A."/>
            <person name="Nolan M."/>
            <person name="Ohm R."/>
            <person name="Grigoriev I."/>
            <person name="Sun S."/>
            <person name="Heitman J."/>
            <person name="Bruck T."/>
            <person name="Nowrousian M."/>
        </authorList>
    </citation>
    <scope>NUCLEOTIDE SEQUENCE [LARGE SCALE GENOMIC DNA]</scope>
    <source>
        <strain evidence="12 13">IBC0246</strain>
    </source>
</reference>
<dbReference type="Pfam" id="PF01149">
    <property type="entry name" value="Fapy_DNA_glyco"/>
    <property type="match status" value="1"/>
</dbReference>
<organism evidence="12 13">
    <name type="scientific">Cutaneotrichosporon oleaginosum</name>
    <dbReference type="NCBI Taxonomy" id="879819"/>
    <lineage>
        <taxon>Eukaryota</taxon>
        <taxon>Fungi</taxon>
        <taxon>Dikarya</taxon>
        <taxon>Basidiomycota</taxon>
        <taxon>Agaricomycotina</taxon>
        <taxon>Tremellomycetes</taxon>
        <taxon>Trichosporonales</taxon>
        <taxon>Trichosporonaceae</taxon>
        <taxon>Cutaneotrichosporon</taxon>
    </lineage>
</organism>
<feature type="region of interest" description="Disordered" evidence="10">
    <location>
        <begin position="327"/>
        <end position="353"/>
    </location>
</feature>
<dbReference type="GO" id="GO:0006284">
    <property type="term" value="P:base-excision repair"/>
    <property type="evidence" value="ECO:0007669"/>
    <property type="project" value="InterPro"/>
</dbReference>
<keyword evidence="8" id="KW-0511">Multifunctional enzyme</keyword>
<comment type="catalytic activity">
    <reaction evidence="1">
        <text>Hydrolysis of DNA containing ring-opened 7-methylguanine residues, releasing 2,6-diamino-4-hydroxy-5-(N-methyl)formamidopyrimidine.</text>
        <dbReference type="EC" id="3.2.2.23"/>
    </reaction>
</comment>
<keyword evidence="7" id="KW-0456">Lyase</keyword>
<dbReference type="GO" id="GO:0003906">
    <property type="term" value="F:DNA-(apurinic or apyrimidinic site) endonuclease activity"/>
    <property type="evidence" value="ECO:0007669"/>
    <property type="project" value="InterPro"/>
</dbReference>
<dbReference type="GO" id="GO:0003684">
    <property type="term" value="F:damaged DNA binding"/>
    <property type="evidence" value="ECO:0007669"/>
    <property type="project" value="InterPro"/>
</dbReference>
<keyword evidence="9" id="KW-0326">Glycosidase</keyword>
<dbReference type="AlphaFoldDB" id="A0A0J0XN81"/>
<accession>A0A0J0XN81</accession>
<name>A0A0J0XN81_9TREE</name>
<evidence type="ECO:0000256" key="1">
    <source>
        <dbReference type="ARBA" id="ARBA00001668"/>
    </source>
</evidence>
<evidence type="ECO:0000313" key="13">
    <source>
        <dbReference type="Proteomes" id="UP000053611"/>
    </source>
</evidence>
<evidence type="ECO:0000256" key="5">
    <source>
        <dbReference type="ARBA" id="ARBA00023125"/>
    </source>
</evidence>
<keyword evidence="5" id="KW-0238">DNA-binding</keyword>
<keyword evidence="13" id="KW-1185">Reference proteome</keyword>
<dbReference type="SMART" id="SM00898">
    <property type="entry name" value="Fapy_DNA_glyco"/>
    <property type="match status" value="1"/>
</dbReference>